<organism evidence="2 3">
    <name type="scientific">Microbulbifer aggregans</name>
    <dbReference type="NCBI Taxonomy" id="1769779"/>
    <lineage>
        <taxon>Bacteria</taxon>
        <taxon>Pseudomonadati</taxon>
        <taxon>Pseudomonadota</taxon>
        <taxon>Gammaproteobacteria</taxon>
        <taxon>Cellvibrionales</taxon>
        <taxon>Microbulbiferaceae</taxon>
        <taxon>Microbulbifer</taxon>
    </lineage>
</organism>
<dbReference type="OrthoDB" id="7808588at2"/>
<sequence>MLGILGIPTLGFYIDSAFGFLRFDVALILIAVSAFLTLSADAVSRRLRLRFLPLQ</sequence>
<reference evidence="3" key="1">
    <citation type="submission" date="2016-01" db="EMBL/GenBank/DDBJ databases">
        <title>Complete genome sequence of Microbulbifer sp. CCB-MM1, a halophile isolated from Matang Mangrove Forest, Perak.</title>
        <authorList>
            <person name="Moh T.H."/>
            <person name="Dinesh B."/>
            <person name="Lau N.-S."/>
            <person name="Go F."/>
            <person name="Alexander Chong S.-C."/>
        </authorList>
    </citation>
    <scope>NUCLEOTIDE SEQUENCE [LARGE SCALE GENOMIC DNA]</scope>
    <source>
        <strain evidence="3">CCB-MM1</strain>
    </source>
</reference>
<evidence type="ECO:0000313" key="3">
    <source>
        <dbReference type="Proteomes" id="UP000095672"/>
    </source>
</evidence>
<dbReference type="Proteomes" id="UP000095672">
    <property type="component" value="Chromosome"/>
</dbReference>
<protein>
    <submittedName>
        <fullName evidence="2">Uncharacterized protein</fullName>
    </submittedName>
</protein>
<proteinExistence type="predicted"/>
<dbReference type="RefSeq" id="WP_158514529.1">
    <property type="nucleotide sequence ID" value="NZ_CP014143.1"/>
</dbReference>
<dbReference type="KEGG" id="micc:AUP74_00561"/>
<accession>A0A1C9W4F3</accession>
<evidence type="ECO:0000313" key="2">
    <source>
        <dbReference type="EMBL" id="AOS96031.1"/>
    </source>
</evidence>
<dbReference type="STRING" id="1769779.AUP74_00561"/>
<feature type="transmembrane region" description="Helical" evidence="1">
    <location>
        <begin position="20"/>
        <end position="40"/>
    </location>
</feature>
<keyword evidence="1" id="KW-1133">Transmembrane helix</keyword>
<name>A0A1C9W4F3_9GAMM</name>
<dbReference type="EMBL" id="CP014143">
    <property type="protein sequence ID" value="AOS96031.1"/>
    <property type="molecule type" value="Genomic_DNA"/>
</dbReference>
<evidence type="ECO:0000256" key="1">
    <source>
        <dbReference type="SAM" id="Phobius"/>
    </source>
</evidence>
<keyword evidence="1" id="KW-0472">Membrane</keyword>
<gene>
    <name evidence="2" type="ORF">AUP74_00561</name>
</gene>
<keyword evidence="3" id="KW-1185">Reference proteome</keyword>
<dbReference type="AlphaFoldDB" id="A0A1C9W4F3"/>
<dbReference type="PATRIC" id="fig|1769779.3.peg.568"/>
<keyword evidence="1" id="KW-0812">Transmembrane</keyword>